<keyword evidence="11" id="KW-1185">Reference proteome</keyword>
<dbReference type="RefSeq" id="WP_170232614.1">
    <property type="nucleotide sequence ID" value="NZ_BJYL01000016.1"/>
</dbReference>
<feature type="chain" id="PRO_5039340776" description="Signal peptidase I" evidence="8">
    <location>
        <begin position="26"/>
        <end position="155"/>
    </location>
</feature>
<dbReference type="PRINTS" id="PR00727">
    <property type="entry name" value="LEADERPTASE"/>
</dbReference>
<dbReference type="GO" id="GO:0004252">
    <property type="term" value="F:serine-type endopeptidase activity"/>
    <property type="evidence" value="ECO:0007669"/>
    <property type="project" value="InterPro"/>
</dbReference>
<dbReference type="EC" id="3.4.21.89" evidence="4 7"/>
<comment type="subcellular location">
    <subcellularLocation>
        <location evidence="2">Cell membrane</location>
        <topology evidence="2">Single-pass type II membrane protein</topology>
    </subcellularLocation>
    <subcellularLocation>
        <location evidence="7">Membrane</location>
        <topology evidence="7">Single-pass type II membrane protein</topology>
    </subcellularLocation>
</comment>
<dbReference type="InterPro" id="IPR036286">
    <property type="entry name" value="LexA/Signal_pep-like_sf"/>
</dbReference>
<proteinExistence type="inferred from homology"/>
<organism evidence="10 11">
    <name type="scientific">Sporosarcina luteola</name>
    <dbReference type="NCBI Taxonomy" id="582850"/>
    <lineage>
        <taxon>Bacteria</taxon>
        <taxon>Bacillati</taxon>
        <taxon>Bacillota</taxon>
        <taxon>Bacilli</taxon>
        <taxon>Bacillales</taxon>
        <taxon>Caryophanaceae</taxon>
        <taxon>Sporosarcina</taxon>
    </lineage>
</organism>
<dbReference type="Proteomes" id="UP000321901">
    <property type="component" value="Unassembled WGS sequence"/>
</dbReference>
<dbReference type="InterPro" id="IPR019757">
    <property type="entry name" value="Pept_S26A_signal_pept_1_Lys-AS"/>
</dbReference>
<feature type="signal peptide" evidence="8">
    <location>
        <begin position="1"/>
        <end position="25"/>
    </location>
</feature>
<reference evidence="10 11" key="1">
    <citation type="submission" date="2019-07" db="EMBL/GenBank/DDBJ databases">
        <title>Whole genome shotgun sequence of Sporosarcina luteola NBRC 105378.</title>
        <authorList>
            <person name="Hosoyama A."/>
            <person name="Uohara A."/>
            <person name="Ohji S."/>
            <person name="Ichikawa N."/>
        </authorList>
    </citation>
    <scope>NUCLEOTIDE SEQUENCE [LARGE SCALE GENOMIC DNA]</scope>
    <source>
        <strain evidence="10 11">NBRC 105378</strain>
    </source>
</reference>
<feature type="active site" evidence="6">
    <location>
        <position position="33"/>
    </location>
</feature>
<protein>
    <recommendedName>
        <fullName evidence="4 7">Signal peptidase I</fullName>
        <ecNumber evidence="4 7">3.4.21.89</ecNumber>
    </recommendedName>
</protein>
<evidence type="ECO:0000256" key="6">
    <source>
        <dbReference type="PIRSR" id="PIRSR600223-1"/>
    </source>
</evidence>
<dbReference type="PANTHER" id="PTHR43390">
    <property type="entry name" value="SIGNAL PEPTIDASE I"/>
    <property type="match status" value="1"/>
</dbReference>
<dbReference type="InterPro" id="IPR000223">
    <property type="entry name" value="Pept_S26A_signal_pept_1"/>
</dbReference>
<dbReference type="PROSITE" id="PS00760">
    <property type="entry name" value="SPASE_I_2"/>
    <property type="match status" value="1"/>
</dbReference>
<evidence type="ECO:0000256" key="3">
    <source>
        <dbReference type="ARBA" id="ARBA00009370"/>
    </source>
</evidence>
<dbReference type="PROSITE" id="PS51257">
    <property type="entry name" value="PROKAR_LIPOPROTEIN"/>
    <property type="match status" value="1"/>
</dbReference>
<dbReference type="GO" id="GO:0006465">
    <property type="term" value="P:signal peptide processing"/>
    <property type="evidence" value="ECO:0007669"/>
    <property type="project" value="InterPro"/>
</dbReference>
<comment type="similarity">
    <text evidence="3 7">Belongs to the peptidase S26 family.</text>
</comment>
<evidence type="ECO:0000256" key="2">
    <source>
        <dbReference type="ARBA" id="ARBA00004401"/>
    </source>
</evidence>
<keyword evidence="8" id="KW-0732">Signal</keyword>
<dbReference type="GO" id="GO:0005886">
    <property type="term" value="C:plasma membrane"/>
    <property type="evidence" value="ECO:0007669"/>
    <property type="project" value="UniProtKB-SubCell"/>
</dbReference>
<keyword evidence="5 7" id="KW-0378">Hydrolase</keyword>
<dbReference type="AlphaFoldDB" id="A0A511Z6A3"/>
<accession>A0A511Z6A3</accession>
<feature type="active site" evidence="6">
    <location>
        <position position="73"/>
    </location>
</feature>
<evidence type="ECO:0000313" key="10">
    <source>
        <dbReference type="EMBL" id="GEN82987.1"/>
    </source>
</evidence>
<feature type="domain" description="Peptidase S26" evidence="9">
    <location>
        <begin position="10"/>
        <end position="149"/>
    </location>
</feature>
<evidence type="ECO:0000256" key="1">
    <source>
        <dbReference type="ARBA" id="ARBA00000677"/>
    </source>
</evidence>
<evidence type="ECO:0000256" key="8">
    <source>
        <dbReference type="SAM" id="SignalP"/>
    </source>
</evidence>
<dbReference type="NCBIfam" id="TIGR02227">
    <property type="entry name" value="sigpep_I_bact"/>
    <property type="match status" value="1"/>
</dbReference>
<dbReference type="EMBL" id="BJYL01000016">
    <property type="protein sequence ID" value="GEN82987.1"/>
    <property type="molecule type" value="Genomic_DNA"/>
</dbReference>
<name>A0A511Z6A3_9BACL</name>
<evidence type="ECO:0000313" key="11">
    <source>
        <dbReference type="Proteomes" id="UP000321901"/>
    </source>
</evidence>
<comment type="caution">
    <text evidence="10">The sequence shown here is derived from an EMBL/GenBank/DDBJ whole genome shotgun (WGS) entry which is preliminary data.</text>
</comment>
<dbReference type="CDD" id="cd06530">
    <property type="entry name" value="S26_SPase_I"/>
    <property type="match status" value="1"/>
</dbReference>
<dbReference type="SUPFAM" id="SSF51306">
    <property type="entry name" value="LexA/Signal peptidase"/>
    <property type="match status" value="1"/>
</dbReference>
<evidence type="ECO:0000256" key="4">
    <source>
        <dbReference type="ARBA" id="ARBA00013208"/>
    </source>
</evidence>
<evidence type="ECO:0000256" key="7">
    <source>
        <dbReference type="RuleBase" id="RU362042"/>
    </source>
</evidence>
<dbReference type="Gene3D" id="2.10.109.10">
    <property type="entry name" value="Umud Fragment, subunit A"/>
    <property type="match status" value="1"/>
</dbReference>
<dbReference type="InterPro" id="IPR019533">
    <property type="entry name" value="Peptidase_S26"/>
</dbReference>
<dbReference type="GO" id="GO:0009003">
    <property type="term" value="F:signal peptidase activity"/>
    <property type="evidence" value="ECO:0007669"/>
    <property type="project" value="UniProtKB-EC"/>
</dbReference>
<sequence>MKKIICTAGVALFILLAGCTQSNTATYIFEGQSMAPTIADGDKFVEEIGYYEKEEISRGDIVVYSRDGQKHAKRVVALPGESIRFEDGALIIDGKPIEDESILTDKTVSTEEVNLLEDEYFIVGDGSENSRDSRHFGPVKKDDISGKVIEIVPQS</sequence>
<comment type="catalytic activity">
    <reaction evidence="1 7">
        <text>Cleavage of hydrophobic, N-terminal signal or leader sequences from secreted and periplasmic proteins.</text>
        <dbReference type="EC" id="3.4.21.89"/>
    </reaction>
</comment>
<keyword evidence="7" id="KW-0645">Protease</keyword>
<evidence type="ECO:0000259" key="9">
    <source>
        <dbReference type="Pfam" id="PF10502"/>
    </source>
</evidence>
<dbReference type="Pfam" id="PF10502">
    <property type="entry name" value="Peptidase_S26"/>
    <property type="match status" value="1"/>
</dbReference>
<dbReference type="PANTHER" id="PTHR43390:SF1">
    <property type="entry name" value="CHLOROPLAST PROCESSING PEPTIDASE"/>
    <property type="match status" value="1"/>
</dbReference>
<evidence type="ECO:0000256" key="5">
    <source>
        <dbReference type="ARBA" id="ARBA00022801"/>
    </source>
</evidence>
<gene>
    <name evidence="10" type="ORF">SLU01_12990</name>
</gene>